<sequence length="167" mass="18201">MSGPSVAIEFGAKAPRPPWLDVDSPAPASAGTWCELTARPVMGTLIRLRARDLGEARRRYEGIRRSDPRAVVLLDLYAYTADTWERAHAEYERINPYWQPGRVLDTVTYVGTHKGLTSLISDISAAGVADGATVQGPDSWLRYVQHDVLAPWLAGAAKADTALAVSR</sequence>
<reference evidence="1 2" key="1">
    <citation type="journal article" date="2011" name="J. Bacteriol.">
        <title>Complete genome sequence of Amycolicicoccus subflavus DQS3-9A1T, an actinomycete isolated from crude oil-polluted soil.</title>
        <authorList>
            <person name="Cai M."/>
            <person name="Chen W.M."/>
            <person name="Nie Y."/>
            <person name="Chi C.Q."/>
            <person name="Wang Y.N."/>
            <person name="Tang Y.Q."/>
            <person name="Li G.Y."/>
            <person name="Wu X.L."/>
        </authorList>
    </citation>
    <scope>NUCLEOTIDE SEQUENCE [LARGE SCALE GENOMIC DNA]</scope>
    <source>
        <strain evidence="2">DSM 45089 / DQS3-9A1</strain>
    </source>
</reference>
<protein>
    <submittedName>
        <fullName evidence="1">Uncharacterized protein</fullName>
    </submittedName>
</protein>
<dbReference type="AlphaFoldDB" id="F6EHI3"/>
<gene>
    <name evidence="1" type="ordered locus">AS9A_3911</name>
</gene>
<dbReference type="KEGG" id="asd:AS9A_3911"/>
<evidence type="ECO:0000313" key="1">
    <source>
        <dbReference type="EMBL" id="AEF42347.1"/>
    </source>
</evidence>
<accession>F6EHI3</accession>
<keyword evidence="2" id="KW-1185">Reference proteome</keyword>
<dbReference type="HOGENOM" id="CLU_1591171_0_0_11"/>
<dbReference type="OrthoDB" id="4740776at2"/>
<name>F6EHI3_HOYSD</name>
<dbReference type="RefSeq" id="WP_013808696.1">
    <property type="nucleotide sequence ID" value="NC_015564.1"/>
</dbReference>
<dbReference type="eggNOG" id="ENOG5030KTY">
    <property type="taxonomic scope" value="Bacteria"/>
</dbReference>
<dbReference type="STRING" id="443218.AS9A_3911"/>
<proteinExistence type="predicted"/>
<dbReference type="Proteomes" id="UP000009235">
    <property type="component" value="Chromosome"/>
</dbReference>
<evidence type="ECO:0000313" key="2">
    <source>
        <dbReference type="Proteomes" id="UP000009235"/>
    </source>
</evidence>
<organism evidence="1 2">
    <name type="scientific">Hoyosella subflava (strain DSM 45089 / JCM 17490 / NBRC 109087 / DQS3-9A1)</name>
    <name type="common">Amycolicicoccus subflavus</name>
    <dbReference type="NCBI Taxonomy" id="443218"/>
    <lineage>
        <taxon>Bacteria</taxon>
        <taxon>Bacillati</taxon>
        <taxon>Actinomycetota</taxon>
        <taxon>Actinomycetes</taxon>
        <taxon>Mycobacteriales</taxon>
        <taxon>Hoyosellaceae</taxon>
        <taxon>Hoyosella</taxon>
    </lineage>
</organism>
<dbReference type="EMBL" id="CP002786">
    <property type="protein sequence ID" value="AEF42347.1"/>
    <property type="molecule type" value="Genomic_DNA"/>
</dbReference>